<dbReference type="Proteomes" id="UP000639403">
    <property type="component" value="Unassembled WGS sequence"/>
</dbReference>
<gene>
    <name evidence="4" type="ORF">IEO21_08946</name>
</gene>
<sequence>MTGRRRRSGSRKSRSRSSGRSGNAEALGPTLTTRARASERMGESIPLKEIKVVNRDGELSRGADATSVPGQQEVREAMLPRLAVENGNTTQGMEIGDNGEVSKAEGTVPGPDSPLTTHAPSDNNDPGKIAADGKLNEELVRKVLQDALEAKRKPEDPWAKCAKEVWEFEESLVQKWKEEINNLLLFSGLFSTVLTGFIVPFYVTLAVTQTLISMSGQLSVVAADAGHATIAKWLIKLSAHSQSSSGPSSTIVAVAVLWFAALILSLGAASIALSIGQWLHHHINGASKTSQRSVRVWSFRRRGLTRWGVEQAVAVLPLLLQFALVLFLLGLDILLWTISTVVAGVATALIILLLVPTIATSVIPSFSPDCPYKSAQAWWFFLFWRWAMQWLEKANLFAEAEGREYVLRKIWNCCCQENWRIIRDLPPLSGWRQLDNFCMQTLEDDVKKKLNMLVKADSCVMDETFLSTVVQPCLQQAGVWEALPAFYEILDHRAHDRHQNKAPEWWPEEQDHQAVNTLGLMSLGMYDKVVSVGMGDKERKEEIGRIFERVGNLLYAMPGTMPAVYSRLMGMWEDTDLSVEIRVHIAPLVVEYYSRFNGGNRIDTNSVRKMFDLLPTANEKLSIRQFLRYFWFASKNAANLSPSDLAQVSEAIQQALRDVEGCFSPNHVKFESQEGGQARTWSNVADTFQACARLAEYDASLFKKAFIDALEGCAARCPRKNVYYDDIHSYMEKIQNLFKTLHENR</sequence>
<feature type="domain" description="DUF6535" evidence="3">
    <location>
        <begin position="158"/>
        <end position="337"/>
    </location>
</feature>
<dbReference type="AlphaFoldDB" id="A0A8H7NVG7"/>
<reference evidence="4" key="2">
    <citation type="journal article" name="Front. Microbiol.">
        <title>Degradative Capacity of Two Strains of Rhodonia placenta: From Phenotype to Genotype.</title>
        <authorList>
            <person name="Kolle M."/>
            <person name="Horta M.A.C."/>
            <person name="Nowrousian M."/>
            <person name="Ohm R.A."/>
            <person name="Benz J.P."/>
            <person name="Pilgard A."/>
        </authorList>
    </citation>
    <scope>NUCLEOTIDE SEQUENCE</scope>
    <source>
        <strain evidence="4">FPRL280</strain>
    </source>
</reference>
<feature type="compositionally biased region" description="Basic residues" evidence="1">
    <location>
        <begin position="1"/>
        <end position="17"/>
    </location>
</feature>
<keyword evidence="2" id="KW-0472">Membrane</keyword>
<protein>
    <recommendedName>
        <fullName evidence="3">DUF6535 domain-containing protein</fullName>
    </recommendedName>
</protein>
<evidence type="ECO:0000256" key="2">
    <source>
        <dbReference type="SAM" id="Phobius"/>
    </source>
</evidence>
<keyword evidence="2" id="KW-0812">Transmembrane</keyword>
<feature type="transmembrane region" description="Helical" evidence="2">
    <location>
        <begin position="307"/>
        <end position="327"/>
    </location>
</feature>
<comment type="caution">
    <text evidence="4">The sequence shown here is derived from an EMBL/GenBank/DDBJ whole genome shotgun (WGS) entry which is preliminary data.</text>
</comment>
<evidence type="ECO:0000313" key="5">
    <source>
        <dbReference type="Proteomes" id="UP000639403"/>
    </source>
</evidence>
<proteinExistence type="predicted"/>
<feature type="region of interest" description="Disordered" evidence="1">
    <location>
        <begin position="89"/>
        <end position="130"/>
    </location>
</feature>
<feature type="transmembrane region" description="Helical" evidence="2">
    <location>
        <begin position="251"/>
        <end position="273"/>
    </location>
</feature>
<organism evidence="4 5">
    <name type="scientific">Rhodonia placenta</name>
    <dbReference type="NCBI Taxonomy" id="104341"/>
    <lineage>
        <taxon>Eukaryota</taxon>
        <taxon>Fungi</taxon>
        <taxon>Dikarya</taxon>
        <taxon>Basidiomycota</taxon>
        <taxon>Agaricomycotina</taxon>
        <taxon>Agaricomycetes</taxon>
        <taxon>Polyporales</taxon>
        <taxon>Adustoporiaceae</taxon>
        <taxon>Rhodonia</taxon>
    </lineage>
</organism>
<feature type="transmembrane region" description="Helical" evidence="2">
    <location>
        <begin position="183"/>
        <end position="203"/>
    </location>
</feature>
<evidence type="ECO:0000259" key="3">
    <source>
        <dbReference type="Pfam" id="PF20153"/>
    </source>
</evidence>
<feature type="compositionally biased region" description="Polar residues" evidence="1">
    <location>
        <begin position="114"/>
        <end position="124"/>
    </location>
</feature>
<evidence type="ECO:0000313" key="4">
    <source>
        <dbReference type="EMBL" id="KAF9805696.1"/>
    </source>
</evidence>
<dbReference type="InterPro" id="IPR045338">
    <property type="entry name" value="DUF6535"/>
</dbReference>
<dbReference type="Pfam" id="PF20153">
    <property type="entry name" value="DUF6535"/>
    <property type="match status" value="1"/>
</dbReference>
<name>A0A8H7NVG7_9APHY</name>
<reference evidence="4" key="1">
    <citation type="submission" date="2020-11" db="EMBL/GenBank/DDBJ databases">
        <authorList>
            <person name="Koelle M."/>
            <person name="Horta M.A.C."/>
            <person name="Nowrousian M."/>
            <person name="Ohm R.A."/>
            <person name="Benz P."/>
            <person name="Pilgard A."/>
        </authorList>
    </citation>
    <scope>NUCLEOTIDE SEQUENCE</scope>
    <source>
        <strain evidence="4">FPRL280</strain>
    </source>
</reference>
<feature type="region of interest" description="Disordered" evidence="1">
    <location>
        <begin position="1"/>
        <end position="43"/>
    </location>
</feature>
<keyword evidence="2" id="KW-1133">Transmembrane helix</keyword>
<accession>A0A8H7NVG7</accession>
<feature type="transmembrane region" description="Helical" evidence="2">
    <location>
        <begin position="333"/>
        <end position="355"/>
    </location>
</feature>
<evidence type="ECO:0000256" key="1">
    <source>
        <dbReference type="SAM" id="MobiDB-lite"/>
    </source>
</evidence>
<dbReference type="EMBL" id="JADOXO010000366">
    <property type="protein sequence ID" value="KAF9805696.1"/>
    <property type="molecule type" value="Genomic_DNA"/>
</dbReference>